<evidence type="ECO:0000313" key="2">
    <source>
        <dbReference type="Proteomes" id="UP001153331"/>
    </source>
</evidence>
<name>A0ACC2IPW8_9PLEO</name>
<keyword evidence="2" id="KW-1185">Reference proteome</keyword>
<gene>
    <name evidence="1" type="ORF">OPT61_g1534</name>
</gene>
<protein>
    <submittedName>
        <fullName evidence="1">Uncharacterized protein</fullName>
    </submittedName>
</protein>
<accession>A0ACC2IPW8</accession>
<organism evidence="1 2">
    <name type="scientific">Boeremia exigua</name>
    <dbReference type="NCBI Taxonomy" id="749465"/>
    <lineage>
        <taxon>Eukaryota</taxon>
        <taxon>Fungi</taxon>
        <taxon>Dikarya</taxon>
        <taxon>Ascomycota</taxon>
        <taxon>Pezizomycotina</taxon>
        <taxon>Dothideomycetes</taxon>
        <taxon>Pleosporomycetidae</taxon>
        <taxon>Pleosporales</taxon>
        <taxon>Pleosporineae</taxon>
        <taxon>Didymellaceae</taxon>
        <taxon>Boeremia</taxon>
    </lineage>
</organism>
<reference evidence="1" key="1">
    <citation type="submission" date="2022-11" db="EMBL/GenBank/DDBJ databases">
        <title>Genome Sequence of Boeremia exigua.</title>
        <authorList>
            <person name="Buettner E."/>
        </authorList>
    </citation>
    <scope>NUCLEOTIDE SEQUENCE</scope>
    <source>
        <strain evidence="1">CU02</strain>
    </source>
</reference>
<dbReference type="EMBL" id="JAPHNI010000062">
    <property type="protein sequence ID" value="KAJ8117202.1"/>
    <property type="molecule type" value="Genomic_DNA"/>
</dbReference>
<evidence type="ECO:0000313" key="1">
    <source>
        <dbReference type="EMBL" id="KAJ8117202.1"/>
    </source>
</evidence>
<sequence length="608" mass="66016">MSLEHETAEMEKKHGDITPPGQNLSADPTKTHHLSKDEADVAFVNSEQNELRRDLKGRHMQMIAIGGAIGSGLFIGSAGSFTTGGPAAVIIGFTAIGIMMYLMMQALAELAVMYPINGAFTMYICRFIDPSWGFACGWQYAISWLTVLPFEISAACNIIHYWPGSDGINNAAWITPLLVALIAVQFFGVRGYGEASTPFCSVPGSEANTLISQQVEYVLSIIKILACLGFMILGIIINTGGVPTDNRGYIGNKYYNIPGVTSAGFRNGFHGFCGVFVNAAFAYTGTELTGLAAAETDNPRKEIPKASKQVIYRILLFYVVNLALVGLVVPVNNEALNGSAGASSLHSPFVIAIQLAGIKVLPSIFNAVILIAVMSVANACTFGSTRTMQALAANGMGPKVTAYVDKKGRPVVVVVIQLLFGLLAYINLAHNGGEIFTWLLSLSGITVLFVFGSIAIAHIRFRRAWALNGHTLDEIPYKAAFGVWGSWVCFAINAIALIAQFYVALYPVGGPNLQVEAFFEAYMAAPFLVVLYLGWKIYSWFNHPSHRPLWIRTKDIDIYTGMRQEQRELISGEGVDEDQRRASIQEMHAENKKQGVAGYVKGAFQTVF</sequence>
<dbReference type="Proteomes" id="UP001153331">
    <property type="component" value="Unassembled WGS sequence"/>
</dbReference>
<proteinExistence type="predicted"/>
<comment type="caution">
    <text evidence="1">The sequence shown here is derived from an EMBL/GenBank/DDBJ whole genome shotgun (WGS) entry which is preliminary data.</text>
</comment>